<sequence length="730" mass="81703">MKNNIRKILKKQNTTNNIAKYVSTFFAWFLVAIFLGLIGYIIYSSAPGFEEYGFNNIIFNDKYNINDSTNPNASIWLPLSITIIVTIGSLLISTPLAIKTSMFLHFRVKNETIKKTLKIIINISAAIPSVIFGLFASQTFGTLIKQIFGLDTTQTVLTAIFMLSFMLIPTQISLIINACEGANNSYISYTLSLGNTKTKAIYKVFRSQIRKAIIISIIVAAGRSIGETMAVSMILSSQDYGNVIHGGLISILKSSLSPLGAVISMGMFSENGGEGLRGLLYAFGVGMFIVVMLINAVVIFASGERNKSTWFTKLQNSVGGFISIVPNQIGIWLEKITYHSPIKLNNTNYDKYLSRYIVHRIQTNKWMYVYSWYKRFWEIVSTLIVFGFIAWIGLEIIARGLVACSLTSSTVGSYLKNTTGQATLNTLLLILVSIILSLPLSLIIAIWLNEYAKNKKIKKTILFFIDSLGSTPSIIFGMFGLVFFIETCGIAAGGHMGKSLLAGILTIIIVILPTFTRMIQQSLEAIPMSIRENSYALGNSKWYTIKKLILPQAYKGIISSTIITVGRILAETAPLYLTAGLSSSSKIALLNPGQTLTTRIYAQLFNNNASESLNIMWESAFIVLILVIALILIGYVFIPYWPEFKSMIITYWNIEKSIYKFNDKANWSKYDSQIYKNILYLTDHQAKKLKLKHNELIAFKKNKKKIIVQIIDEHKMKKIEDEAQFINIGR</sequence>
<keyword evidence="3" id="KW-0813">Transport</keyword>
<dbReference type="Pfam" id="PF00528">
    <property type="entry name" value="BPD_transp_1"/>
    <property type="match status" value="2"/>
</dbReference>
<evidence type="ECO:0000256" key="6">
    <source>
        <dbReference type="ARBA" id="ARBA00022692"/>
    </source>
</evidence>
<feature type="transmembrane region" description="Helical" evidence="9">
    <location>
        <begin position="119"/>
        <end position="136"/>
    </location>
</feature>
<dbReference type="Gene3D" id="1.10.3720.10">
    <property type="entry name" value="MetI-like"/>
    <property type="match status" value="2"/>
</dbReference>
<feature type="transmembrane region" description="Helical" evidence="9">
    <location>
        <begin position="21"/>
        <end position="43"/>
    </location>
</feature>
<feature type="transmembrane region" description="Helical" evidence="9">
    <location>
        <begin position="422"/>
        <end position="448"/>
    </location>
</feature>
<dbReference type="NCBIfam" id="TIGR00974">
    <property type="entry name" value="3a0107s02c"/>
    <property type="match status" value="1"/>
</dbReference>
<keyword evidence="5" id="KW-0592">Phosphate transport</keyword>
<feature type="transmembrane region" description="Helical" evidence="9">
    <location>
        <begin position="280"/>
        <end position="302"/>
    </location>
</feature>
<dbReference type="PANTHER" id="PTHR30425">
    <property type="entry name" value="PHOSPHATE TRANSPORT SYSTEM PERMEASE PROTEIN PST"/>
    <property type="match status" value="1"/>
</dbReference>
<name>A0A9E2KVK9_9BACT</name>
<keyword evidence="8 9" id="KW-0472">Membrane</keyword>
<organism evidence="11 12">
    <name type="scientific">Candidatus Ureaplasma intestinipullorum</name>
    <dbReference type="NCBI Taxonomy" id="2838770"/>
    <lineage>
        <taxon>Bacteria</taxon>
        <taxon>Bacillati</taxon>
        <taxon>Mycoplasmatota</taxon>
        <taxon>Mycoplasmoidales</taxon>
        <taxon>Mycoplasmoidaceae</taxon>
        <taxon>Ureaplasma</taxon>
    </lineage>
</organism>
<feature type="transmembrane region" description="Helical" evidence="9">
    <location>
        <begin position="460"/>
        <end position="485"/>
    </location>
</feature>
<dbReference type="PANTHER" id="PTHR30425:SF1">
    <property type="entry name" value="PHOSPHATE TRANSPORT SYSTEM PERMEASE PROTEIN PSTC"/>
    <property type="match status" value="1"/>
</dbReference>
<feature type="transmembrane region" description="Helical" evidence="9">
    <location>
        <begin position="500"/>
        <end position="519"/>
    </location>
</feature>
<reference evidence="11" key="2">
    <citation type="submission" date="2021-04" db="EMBL/GenBank/DDBJ databases">
        <authorList>
            <person name="Gilroy R."/>
        </authorList>
    </citation>
    <scope>NUCLEOTIDE SEQUENCE</scope>
    <source>
        <strain evidence="11">A5-1222</strain>
    </source>
</reference>
<dbReference type="EMBL" id="JAHLFM010000038">
    <property type="protein sequence ID" value="MBU3830996.1"/>
    <property type="molecule type" value="Genomic_DNA"/>
</dbReference>
<dbReference type="InterPro" id="IPR051124">
    <property type="entry name" value="Phosphate_Transport_Permease"/>
</dbReference>
<feature type="transmembrane region" description="Helical" evidence="9">
    <location>
        <begin position="212"/>
        <end position="235"/>
    </location>
</feature>
<keyword evidence="6 9" id="KW-0812">Transmembrane</keyword>
<comment type="similarity">
    <text evidence="2 9">Belongs to the binding-protein-dependent transport system permease family. CysTW subfamily.</text>
</comment>
<dbReference type="CDD" id="cd06261">
    <property type="entry name" value="TM_PBP2"/>
    <property type="match status" value="2"/>
</dbReference>
<reference evidence="11" key="1">
    <citation type="journal article" date="2021" name="PeerJ">
        <title>Extensive microbial diversity within the chicken gut microbiome revealed by metagenomics and culture.</title>
        <authorList>
            <person name="Gilroy R."/>
            <person name="Ravi A."/>
            <person name="Getino M."/>
            <person name="Pursley I."/>
            <person name="Horton D.L."/>
            <person name="Alikhan N.F."/>
            <person name="Baker D."/>
            <person name="Gharbi K."/>
            <person name="Hall N."/>
            <person name="Watson M."/>
            <person name="Adriaenssens E.M."/>
            <person name="Foster-Nyarko E."/>
            <person name="Jarju S."/>
            <person name="Secka A."/>
            <person name="Antonio M."/>
            <person name="Oren A."/>
            <person name="Chaudhuri R.R."/>
            <person name="La Ragione R."/>
            <person name="Hildebrand F."/>
            <person name="Pallen M.J."/>
        </authorList>
    </citation>
    <scope>NUCLEOTIDE SEQUENCE</scope>
    <source>
        <strain evidence="11">A5-1222</strain>
    </source>
</reference>
<protein>
    <recommendedName>
        <fullName evidence="9">Phosphate transport system permease protein PstA</fullName>
    </recommendedName>
</protein>
<keyword evidence="4 9" id="KW-1003">Cell membrane</keyword>
<dbReference type="GO" id="GO:0005886">
    <property type="term" value="C:plasma membrane"/>
    <property type="evidence" value="ECO:0007669"/>
    <property type="project" value="UniProtKB-SubCell"/>
</dbReference>
<feature type="transmembrane region" description="Helical" evidence="9">
    <location>
        <begin position="376"/>
        <end position="402"/>
    </location>
</feature>
<evidence type="ECO:0000256" key="4">
    <source>
        <dbReference type="ARBA" id="ARBA00022475"/>
    </source>
</evidence>
<feature type="transmembrane region" description="Helical" evidence="9">
    <location>
        <begin position="156"/>
        <end position="176"/>
    </location>
</feature>
<dbReference type="SUPFAM" id="SSF161098">
    <property type="entry name" value="MetI-like"/>
    <property type="match status" value="2"/>
</dbReference>
<evidence type="ECO:0000259" key="10">
    <source>
        <dbReference type="PROSITE" id="PS50928"/>
    </source>
</evidence>
<evidence type="ECO:0000313" key="12">
    <source>
        <dbReference type="Proteomes" id="UP000824247"/>
    </source>
</evidence>
<gene>
    <name evidence="11" type="primary">pstA</name>
    <name evidence="11" type="ORF">H9897_02470</name>
</gene>
<evidence type="ECO:0000256" key="1">
    <source>
        <dbReference type="ARBA" id="ARBA00004651"/>
    </source>
</evidence>
<dbReference type="InterPro" id="IPR035906">
    <property type="entry name" value="MetI-like_sf"/>
</dbReference>
<comment type="subcellular location">
    <subcellularLocation>
        <location evidence="1 9">Cell membrane</location>
        <topology evidence="1 9">Multi-pass membrane protein</topology>
    </subcellularLocation>
</comment>
<feature type="domain" description="ABC transmembrane type-1" evidence="10">
    <location>
        <begin position="79"/>
        <end position="298"/>
    </location>
</feature>
<dbReference type="GO" id="GO:0035435">
    <property type="term" value="P:phosphate ion transmembrane transport"/>
    <property type="evidence" value="ECO:0007669"/>
    <property type="project" value="InterPro"/>
</dbReference>
<dbReference type="GO" id="GO:0005315">
    <property type="term" value="F:phosphate transmembrane transporter activity"/>
    <property type="evidence" value="ECO:0007669"/>
    <property type="project" value="InterPro"/>
</dbReference>
<proteinExistence type="inferred from homology"/>
<evidence type="ECO:0000256" key="9">
    <source>
        <dbReference type="RuleBase" id="RU363043"/>
    </source>
</evidence>
<evidence type="ECO:0000256" key="5">
    <source>
        <dbReference type="ARBA" id="ARBA00022592"/>
    </source>
</evidence>
<dbReference type="Proteomes" id="UP000824247">
    <property type="component" value="Unassembled WGS sequence"/>
</dbReference>
<dbReference type="InterPro" id="IPR000515">
    <property type="entry name" value="MetI-like"/>
</dbReference>
<evidence type="ECO:0000313" key="11">
    <source>
        <dbReference type="EMBL" id="MBU3830996.1"/>
    </source>
</evidence>
<dbReference type="PROSITE" id="PS50928">
    <property type="entry name" value="ABC_TM1"/>
    <property type="match status" value="2"/>
</dbReference>
<feature type="transmembrane region" description="Helical" evidence="9">
    <location>
        <begin position="620"/>
        <end position="641"/>
    </location>
</feature>
<evidence type="ECO:0000256" key="2">
    <source>
        <dbReference type="ARBA" id="ARBA00007069"/>
    </source>
</evidence>
<evidence type="ECO:0000256" key="7">
    <source>
        <dbReference type="ARBA" id="ARBA00022989"/>
    </source>
</evidence>
<feature type="transmembrane region" description="Helical" evidence="9">
    <location>
        <begin position="75"/>
        <end position="98"/>
    </location>
</feature>
<comment type="caution">
    <text evidence="11">The sequence shown here is derived from an EMBL/GenBank/DDBJ whole genome shotgun (WGS) entry which is preliminary data.</text>
</comment>
<evidence type="ECO:0000256" key="3">
    <source>
        <dbReference type="ARBA" id="ARBA00022448"/>
    </source>
</evidence>
<dbReference type="AlphaFoldDB" id="A0A9E2KVK9"/>
<evidence type="ECO:0000256" key="8">
    <source>
        <dbReference type="ARBA" id="ARBA00023136"/>
    </source>
</evidence>
<accession>A0A9E2KVK9</accession>
<feature type="domain" description="ABC transmembrane type-1" evidence="10">
    <location>
        <begin position="423"/>
        <end position="634"/>
    </location>
</feature>
<keyword evidence="7 9" id="KW-1133">Transmembrane helix</keyword>
<dbReference type="InterPro" id="IPR005672">
    <property type="entry name" value="Phosphate_PstA"/>
</dbReference>